<protein>
    <recommendedName>
        <fullName evidence="9">Efflux pump membrane transporter</fullName>
    </recommendedName>
</protein>
<dbReference type="FunFam" id="3.30.2090.10:FF:000002">
    <property type="entry name" value="Efflux pump membrane transporter"/>
    <property type="match status" value="1"/>
</dbReference>
<dbReference type="InterPro" id="IPR004764">
    <property type="entry name" value="MdtF-like"/>
</dbReference>
<dbReference type="InterPro" id="IPR027463">
    <property type="entry name" value="AcrB_DN_DC_subdom"/>
</dbReference>
<dbReference type="PANTHER" id="PTHR32063">
    <property type="match status" value="1"/>
</dbReference>
<keyword evidence="7 9" id="KW-1133">Transmembrane helix</keyword>
<dbReference type="PANTHER" id="PTHR32063:SF13">
    <property type="entry name" value="MULTIDRUG EFFLUX PUMP SUBUNIT ACRB-RELATED"/>
    <property type="match status" value="1"/>
</dbReference>
<dbReference type="PRINTS" id="PR00702">
    <property type="entry name" value="ACRIFLAVINRP"/>
</dbReference>
<evidence type="ECO:0000313" key="10">
    <source>
        <dbReference type="EMBL" id="XDK25116.1"/>
    </source>
</evidence>
<keyword evidence="4" id="KW-1003">Cell membrane</keyword>
<feature type="transmembrane region" description="Helical" evidence="9">
    <location>
        <begin position="12"/>
        <end position="32"/>
    </location>
</feature>
<feature type="transmembrane region" description="Helical" evidence="9">
    <location>
        <begin position="923"/>
        <end position="947"/>
    </location>
</feature>
<dbReference type="FunFam" id="3.30.70.1430:FF:000001">
    <property type="entry name" value="Efflux pump membrane transporter"/>
    <property type="match status" value="1"/>
</dbReference>
<name>A0AB39HFN0_9VIBR</name>
<feature type="transmembrane region" description="Helical" evidence="9">
    <location>
        <begin position="897"/>
        <end position="917"/>
    </location>
</feature>
<keyword evidence="6 9" id="KW-0812">Transmembrane</keyword>
<keyword evidence="3 9" id="KW-0813">Transport</keyword>
<gene>
    <name evidence="10" type="ORF">AB0763_00225</name>
</gene>
<dbReference type="NCBIfam" id="TIGR00915">
    <property type="entry name" value="2A0602"/>
    <property type="match status" value="1"/>
</dbReference>
<sequence length="1056" mass="113610">MSRFFINRPVFAWVIAIIIMLAGVLSIMNLPVSQYPNIAPPTVSISGNYSGASAQTIENSVTQTIEQNMTGVDNLLYMSSTSSSSGSFQVTLTFATGTDSDIAQVQVQNKLSLAESSLPDTVVNSGITVAKTSSDFLMVVGFVSEDNSMDNIEISDYMSSHIKDSLSRVAGVGDVTVFGSEHAMRIWLDPHKLNKYGLTPSDVTTTISAQNTQVSVGQLGQTPAVEGQQLNATIMAQSRLTTVKEFQNILLKVSSDGSQIRLQDVARVELGAQSYTAASFYNGDYASGIAIKLATGANALETANAVRAKIDSLKNDLPQGLSVVYPYDTTPFVKISIEEVVHTLLEAVVLVFCVMFLFLQNFRATIIPTIAVPVVLLGTFAIMEAFGYSINTLTMFGLVLAIGLLVDDAIVVVENVERVMAEEGLGPKEATRKSMGQITGALVGIALVLSAVFVPMAFFGGAAGEIYRQFSVTIVSSMALSVLVALILTPALCATILKPHKPGGGHIKRGPIAWFNNAFDKGTHAYSRSVSKGIKRTFRYVIIYAVLLAGLAHLWNKIPTGFLPEEDQGVFLSIVQLPSGSTRQETVKILNQVKDHFVNDEKEAVVSVFTVAGFSFAGEGQNMGMAFVRLKDWSLRTDPSLSANAVIARSYPAFAQIKGAQIFSFNLPAIRGLGTASGFEAYLVDTNNAGHQALIQARNQLLGMAAQDPILTGVRPNGMEDTPQFHIDIDYEKAMAMGLSVADINSTLSTALGSSYVNDFIDDGRVKTVYVQADAPYRMNPDDLSLWHVRNSDNEMVPFDAFATTSWTYGSPRLERYNGSSAVNIQGSASAGYSTGDAMAQIQKLVEQLPSGFEIQWTGTSYQEIQSGSQAVYLYALSLLIVFLCLAALYESWSVPFSVILIVPLGIFGAIVAATIKSLSNDIYFQVGLLTTIGLSAKNAILIVEFAKAMYDEGMDLVKATVEACRMRLRPIIMTSMAFILGVLPLALSSGAGAVSRNAIGWGVVGGMLAATFLAIFFVPVFYVMVMKLFKVKRADTSAEPVSTEIENKPAEIENK</sequence>
<dbReference type="SUPFAM" id="SSF82866">
    <property type="entry name" value="Multidrug efflux transporter AcrB transmembrane domain"/>
    <property type="match status" value="2"/>
</dbReference>
<dbReference type="Gene3D" id="3.30.70.1440">
    <property type="entry name" value="Multidrug efflux transporter AcrB pore domain"/>
    <property type="match status" value="1"/>
</dbReference>
<dbReference type="FunFam" id="1.20.1640.10:FF:000001">
    <property type="entry name" value="Efflux pump membrane transporter"/>
    <property type="match status" value="1"/>
</dbReference>
<comment type="similarity">
    <text evidence="2 9">Belongs to the resistance-nodulation-cell division (RND) (TC 2.A.6) family.</text>
</comment>
<dbReference type="Gene3D" id="3.30.70.1430">
    <property type="entry name" value="Multidrug efflux transporter AcrB pore domain"/>
    <property type="match status" value="2"/>
</dbReference>
<dbReference type="GO" id="GO:0009636">
    <property type="term" value="P:response to toxic substance"/>
    <property type="evidence" value="ECO:0007669"/>
    <property type="project" value="UniProtKB-ARBA"/>
</dbReference>
<accession>A0AB39HFN0</accession>
<feature type="transmembrane region" description="Helical" evidence="9">
    <location>
        <begin position="968"/>
        <end position="988"/>
    </location>
</feature>
<evidence type="ECO:0000256" key="4">
    <source>
        <dbReference type="ARBA" id="ARBA00022475"/>
    </source>
</evidence>
<feature type="transmembrane region" description="Helical" evidence="9">
    <location>
        <begin position="393"/>
        <end position="413"/>
    </location>
</feature>
<dbReference type="InterPro" id="IPR001036">
    <property type="entry name" value="Acrflvin-R"/>
</dbReference>
<evidence type="ECO:0000256" key="2">
    <source>
        <dbReference type="ARBA" id="ARBA00010942"/>
    </source>
</evidence>
<feature type="transmembrane region" description="Helical" evidence="9">
    <location>
        <begin position="434"/>
        <end position="458"/>
    </location>
</feature>
<proteinExistence type="inferred from homology"/>
<keyword evidence="5 9" id="KW-0997">Cell inner membrane</keyword>
<dbReference type="AlphaFoldDB" id="A0AB39HFN0"/>
<evidence type="ECO:0000256" key="1">
    <source>
        <dbReference type="ARBA" id="ARBA00004429"/>
    </source>
</evidence>
<dbReference type="EMBL" id="CP162601">
    <property type="protein sequence ID" value="XDK25116.1"/>
    <property type="molecule type" value="Genomic_DNA"/>
</dbReference>
<feature type="transmembrane region" description="Helical" evidence="9">
    <location>
        <begin position="470"/>
        <end position="497"/>
    </location>
</feature>
<dbReference type="GO" id="GO:0015562">
    <property type="term" value="F:efflux transmembrane transporter activity"/>
    <property type="evidence" value="ECO:0007669"/>
    <property type="project" value="InterPro"/>
</dbReference>
<evidence type="ECO:0000256" key="5">
    <source>
        <dbReference type="ARBA" id="ARBA00022519"/>
    </source>
</evidence>
<dbReference type="RefSeq" id="WP_306101775.1">
    <property type="nucleotide sequence ID" value="NZ_CP162601.1"/>
</dbReference>
<dbReference type="Gene3D" id="3.30.70.1320">
    <property type="entry name" value="Multidrug efflux transporter AcrB pore domain like"/>
    <property type="match status" value="1"/>
</dbReference>
<feature type="transmembrane region" description="Helical" evidence="9">
    <location>
        <begin position="366"/>
        <end position="387"/>
    </location>
</feature>
<dbReference type="GO" id="GO:0005886">
    <property type="term" value="C:plasma membrane"/>
    <property type="evidence" value="ECO:0007669"/>
    <property type="project" value="UniProtKB-SubCell"/>
</dbReference>
<dbReference type="SUPFAM" id="SSF82714">
    <property type="entry name" value="Multidrug efflux transporter AcrB TolC docking domain, DN and DC subdomains"/>
    <property type="match status" value="2"/>
</dbReference>
<dbReference type="Gene3D" id="3.30.2090.10">
    <property type="entry name" value="Multidrug efflux transporter AcrB TolC docking domain, DN and DC subdomains"/>
    <property type="match status" value="2"/>
</dbReference>
<evidence type="ECO:0000256" key="6">
    <source>
        <dbReference type="ARBA" id="ARBA00022692"/>
    </source>
</evidence>
<feature type="transmembrane region" description="Helical" evidence="9">
    <location>
        <begin position="537"/>
        <end position="555"/>
    </location>
</feature>
<dbReference type="NCBIfam" id="NF000282">
    <property type="entry name" value="RND_permease_1"/>
    <property type="match status" value="1"/>
</dbReference>
<feature type="transmembrane region" description="Helical" evidence="9">
    <location>
        <begin position="872"/>
        <end position="890"/>
    </location>
</feature>
<organism evidence="10">
    <name type="scientific">Vibrio sp. HB236076</name>
    <dbReference type="NCBI Taxonomy" id="3232307"/>
    <lineage>
        <taxon>Bacteria</taxon>
        <taxon>Pseudomonadati</taxon>
        <taxon>Pseudomonadota</taxon>
        <taxon>Gammaproteobacteria</taxon>
        <taxon>Vibrionales</taxon>
        <taxon>Vibrionaceae</taxon>
        <taxon>Vibrio</taxon>
    </lineage>
</organism>
<dbReference type="SUPFAM" id="SSF82693">
    <property type="entry name" value="Multidrug efflux transporter AcrB pore domain, PN1, PN2, PC1 and PC2 subdomains"/>
    <property type="match status" value="4"/>
</dbReference>
<comment type="subcellular location">
    <subcellularLocation>
        <location evidence="1 9">Cell inner membrane</location>
        <topology evidence="1 9">Multi-pass membrane protein</topology>
    </subcellularLocation>
</comment>
<evidence type="ECO:0000256" key="7">
    <source>
        <dbReference type="ARBA" id="ARBA00022989"/>
    </source>
</evidence>
<feature type="transmembrane region" description="Helical" evidence="9">
    <location>
        <begin position="1000"/>
        <end position="1024"/>
    </location>
</feature>
<dbReference type="Gene3D" id="1.20.1640.10">
    <property type="entry name" value="Multidrug efflux transporter AcrB transmembrane domain"/>
    <property type="match status" value="2"/>
</dbReference>
<evidence type="ECO:0000256" key="3">
    <source>
        <dbReference type="ARBA" id="ARBA00022448"/>
    </source>
</evidence>
<evidence type="ECO:0000256" key="9">
    <source>
        <dbReference type="RuleBase" id="RU364070"/>
    </source>
</evidence>
<dbReference type="FunFam" id="3.30.2090.10:FF:000001">
    <property type="entry name" value="Efflux pump membrane transporter"/>
    <property type="match status" value="1"/>
</dbReference>
<feature type="transmembrane region" description="Helical" evidence="9">
    <location>
        <begin position="340"/>
        <end position="359"/>
    </location>
</feature>
<dbReference type="KEGG" id="vih:AB0763_00225"/>
<reference evidence="10" key="1">
    <citation type="submission" date="2024-07" db="EMBL/GenBank/DDBJ databases">
        <title>Genome Analysis of a Potential Novel Vibrio Species Secreting pH- and Thermo-stable Alginate Lyase and its Application in Producing Alginate Oligosaccharides.</title>
        <authorList>
            <person name="Huang H."/>
            <person name="Bao K."/>
        </authorList>
    </citation>
    <scope>NUCLEOTIDE SEQUENCE</scope>
    <source>
        <strain evidence="10">HB236076</strain>
    </source>
</reference>
<keyword evidence="8 9" id="KW-0472">Membrane</keyword>
<evidence type="ECO:0000256" key="8">
    <source>
        <dbReference type="ARBA" id="ARBA00023136"/>
    </source>
</evidence>
<dbReference type="Pfam" id="PF00873">
    <property type="entry name" value="ACR_tran"/>
    <property type="match status" value="1"/>
</dbReference>
<dbReference type="FunFam" id="3.30.70.1430:FF:000002">
    <property type="entry name" value="Efflux pump membrane transporter"/>
    <property type="match status" value="1"/>
</dbReference>
<dbReference type="GO" id="GO:0042910">
    <property type="term" value="F:xenobiotic transmembrane transporter activity"/>
    <property type="evidence" value="ECO:0007669"/>
    <property type="project" value="TreeGrafter"/>
</dbReference>